<comment type="caution">
    <text evidence="1">The sequence shown here is derived from an EMBL/GenBank/DDBJ whole genome shotgun (WGS) entry which is preliminary data.</text>
</comment>
<evidence type="ECO:0000313" key="2">
    <source>
        <dbReference type="Proteomes" id="UP001291309"/>
    </source>
</evidence>
<gene>
    <name evidence="1" type="ORF">SYV04_11905</name>
</gene>
<evidence type="ECO:0000313" key="1">
    <source>
        <dbReference type="EMBL" id="MDY7227103.1"/>
    </source>
</evidence>
<sequence length="183" mass="18875">MALRTWMRPGSGGTALAVAVLLFAPTALAAKVSLLNLGTGPDDVVISPGVLGTLSTRPGGSVTSLGAELSIYKSIPESRIPASTVGAFMQWQRVGSDHHRFSGGIQAGALIFGMELGGTYETAGEERAATASLHLAPYVSIGYVALSVRFGIPVWTRGDDRPGHGHDIGLSLALKLPITVGPD</sequence>
<keyword evidence="2" id="KW-1185">Reference proteome</keyword>
<name>A0ABU5H0X6_9BACT</name>
<organism evidence="1 2">
    <name type="scientific">Hyalangium rubrum</name>
    <dbReference type="NCBI Taxonomy" id="3103134"/>
    <lineage>
        <taxon>Bacteria</taxon>
        <taxon>Pseudomonadati</taxon>
        <taxon>Myxococcota</taxon>
        <taxon>Myxococcia</taxon>
        <taxon>Myxococcales</taxon>
        <taxon>Cystobacterineae</taxon>
        <taxon>Archangiaceae</taxon>
        <taxon>Hyalangium</taxon>
    </lineage>
</organism>
<evidence type="ECO:0008006" key="3">
    <source>
        <dbReference type="Google" id="ProtNLM"/>
    </source>
</evidence>
<protein>
    <recommendedName>
        <fullName evidence="3">Transporter</fullName>
    </recommendedName>
</protein>
<dbReference type="RefSeq" id="WP_321545818.1">
    <property type="nucleotide sequence ID" value="NZ_JAXIVS010000003.1"/>
</dbReference>
<dbReference type="EMBL" id="JAXIVS010000003">
    <property type="protein sequence ID" value="MDY7227103.1"/>
    <property type="molecule type" value="Genomic_DNA"/>
</dbReference>
<dbReference type="Proteomes" id="UP001291309">
    <property type="component" value="Unassembled WGS sequence"/>
</dbReference>
<reference evidence="1 2" key="1">
    <citation type="submission" date="2023-12" db="EMBL/GenBank/DDBJ databases">
        <title>the genome sequence of Hyalangium sp. s54d21.</title>
        <authorList>
            <person name="Zhang X."/>
        </authorList>
    </citation>
    <scope>NUCLEOTIDE SEQUENCE [LARGE SCALE GENOMIC DNA]</scope>
    <source>
        <strain evidence="2">s54d21</strain>
    </source>
</reference>
<accession>A0ABU5H0X6</accession>
<proteinExistence type="predicted"/>